<sequence>MNNKFIVFKDINNNKFFIYKSTIKTNKFIYINKIKYPLYKIDISSLSHPFYKKKIKFADNIKKIEKFKKKYKNFNYKL</sequence>
<organism evidence="4">
    <name type="scientific">Candidatus Shikimatogenerans sp. Tder</name>
    <dbReference type="NCBI Taxonomy" id="3158566"/>
    <lineage>
        <taxon>Bacteria</taxon>
        <taxon>Pseudomonadati</taxon>
        <taxon>Bacteroidota</taxon>
        <taxon>Flavobacteriia</taxon>
        <taxon>Flavobacteriales</taxon>
        <taxon>Candidatus Shikimatogenerans</taxon>
    </lineage>
</organism>
<dbReference type="GO" id="GO:0005840">
    <property type="term" value="C:ribosome"/>
    <property type="evidence" value="ECO:0007669"/>
    <property type="project" value="UniProtKB-KW"/>
</dbReference>
<comment type="subunit">
    <text evidence="1">Part of the 50S ribosomal subunit.</text>
</comment>
<accession>A0AAU7QRM0</accession>
<protein>
    <submittedName>
        <fullName evidence="4">50S ribosomal protein L31</fullName>
    </submittedName>
</protein>
<proteinExistence type="predicted"/>
<evidence type="ECO:0000256" key="2">
    <source>
        <dbReference type="ARBA" id="ARBA00022980"/>
    </source>
</evidence>
<dbReference type="Pfam" id="PF01197">
    <property type="entry name" value="Ribosomal_L31"/>
    <property type="match status" value="1"/>
</dbReference>
<keyword evidence="3" id="KW-0687">Ribonucleoprotein</keyword>
<gene>
    <name evidence="4" type="ORF">ABNO82_01070</name>
</gene>
<dbReference type="GO" id="GO:1990904">
    <property type="term" value="C:ribonucleoprotein complex"/>
    <property type="evidence" value="ECO:0007669"/>
    <property type="project" value="UniProtKB-KW"/>
</dbReference>
<dbReference type="GO" id="GO:0003735">
    <property type="term" value="F:structural constituent of ribosome"/>
    <property type="evidence" value="ECO:0007669"/>
    <property type="project" value="InterPro"/>
</dbReference>
<dbReference type="Gene3D" id="4.10.830.30">
    <property type="entry name" value="Ribosomal protein L31"/>
    <property type="match status" value="1"/>
</dbReference>
<dbReference type="GO" id="GO:0006412">
    <property type="term" value="P:translation"/>
    <property type="evidence" value="ECO:0007669"/>
    <property type="project" value="InterPro"/>
</dbReference>
<dbReference type="InterPro" id="IPR034704">
    <property type="entry name" value="Ribosomal_bL28/bL31-like_sf"/>
</dbReference>
<dbReference type="AlphaFoldDB" id="A0AAU7QRM0"/>
<dbReference type="EMBL" id="CP157895">
    <property type="protein sequence ID" value="XBT18503.1"/>
    <property type="molecule type" value="Genomic_DNA"/>
</dbReference>
<reference evidence="4" key="1">
    <citation type="submission" date="2024-06" db="EMBL/GenBank/DDBJ databases">
        <title>Diversity, functionality, and evolutionary history of bacterial symbionts in false click beetles (Coleoptera, Throscidae).</title>
        <authorList>
            <person name="Wierz J.C."/>
            <person name="Malm H."/>
            <person name="Kaltenpoth M."/>
            <person name="Engl T."/>
        </authorList>
    </citation>
    <scope>NUCLEOTIDE SEQUENCE</scope>
    <source>
        <strain evidence="4">Tder</strain>
    </source>
</reference>
<name>A0AAU7QRM0_9FLAO</name>
<evidence type="ECO:0000313" key="4">
    <source>
        <dbReference type="EMBL" id="XBT18503.1"/>
    </source>
</evidence>
<dbReference type="SUPFAM" id="SSF143800">
    <property type="entry name" value="L28p-like"/>
    <property type="match status" value="1"/>
</dbReference>
<evidence type="ECO:0000256" key="1">
    <source>
        <dbReference type="ARBA" id="ARBA00011838"/>
    </source>
</evidence>
<evidence type="ECO:0000256" key="3">
    <source>
        <dbReference type="ARBA" id="ARBA00023274"/>
    </source>
</evidence>
<dbReference type="InterPro" id="IPR042105">
    <property type="entry name" value="Ribosomal_bL31_sf"/>
</dbReference>
<keyword evidence="2 4" id="KW-0689">Ribosomal protein</keyword>
<dbReference type="InterPro" id="IPR002150">
    <property type="entry name" value="Ribosomal_bL31"/>
</dbReference>